<dbReference type="Proteomes" id="UP000230066">
    <property type="component" value="Unassembled WGS sequence"/>
</dbReference>
<evidence type="ECO:0000256" key="3">
    <source>
        <dbReference type="ARBA" id="ARBA00005509"/>
    </source>
</evidence>
<keyword evidence="4" id="KW-0963">Cytoplasm</keyword>
<dbReference type="Pfam" id="PF04402">
    <property type="entry name" value="SIMPL"/>
    <property type="match status" value="1"/>
</dbReference>
<evidence type="ECO:0000256" key="4">
    <source>
        <dbReference type="ARBA" id="ARBA00022490"/>
    </source>
</evidence>
<name>A0A4E0RIU1_FASHE</name>
<evidence type="ECO:0000256" key="5">
    <source>
        <dbReference type="ARBA" id="ARBA00023242"/>
    </source>
</evidence>
<evidence type="ECO:0008006" key="8">
    <source>
        <dbReference type="Google" id="ProtNLM"/>
    </source>
</evidence>
<dbReference type="InterPro" id="IPR007497">
    <property type="entry name" value="SIMPL/DUF541"/>
</dbReference>
<dbReference type="Gene3D" id="3.30.110.170">
    <property type="entry name" value="Protein of unknown function (DUF541), domain 1"/>
    <property type="match status" value="1"/>
</dbReference>
<gene>
    <name evidence="6" type="ORF">D915_008317</name>
</gene>
<dbReference type="PANTHER" id="PTHR18842:SF2">
    <property type="entry name" value="INTERLEUKIN-1 RECEPTOR-ASSOCIATED KINASE 1-BINDING PROTEIN 1"/>
    <property type="match status" value="1"/>
</dbReference>
<reference evidence="6" key="1">
    <citation type="submission" date="2019-03" db="EMBL/GenBank/DDBJ databases">
        <title>Improved annotation for the trematode Fasciola hepatica.</title>
        <authorList>
            <person name="Choi Y.-J."/>
            <person name="Martin J."/>
            <person name="Mitreva M."/>
        </authorList>
    </citation>
    <scope>NUCLEOTIDE SEQUENCE [LARGE SCALE GENOMIC DNA]</scope>
</reference>
<comment type="similarity">
    <text evidence="3">Belongs to the IRAK1BP1 family.</text>
</comment>
<dbReference type="GO" id="GO:0005737">
    <property type="term" value="C:cytoplasm"/>
    <property type="evidence" value="ECO:0007669"/>
    <property type="project" value="UniProtKB-SubCell"/>
</dbReference>
<dbReference type="GO" id="GO:0005634">
    <property type="term" value="C:nucleus"/>
    <property type="evidence" value="ECO:0007669"/>
    <property type="project" value="UniProtKB-SubCell"/>
</dbReference>
<dbReference type="GO" id="GO:0006955">
    <property type="term" value="P:immune response"/>
    <property type="evidence" value="ECO:0007669"/>
    <property type="project" value="InterPro"/>
</dbReference>
<evidence type="ECO:0000313" key="7">
    <source>
        <dbReference type="Proteomes" id="UP000230066"/>
    </source>
</evidence>
<organism evidence="6 7">
    <name type="scientific">Fasciola hepatica</name>
    <name type="common">Liver fluke</name>
    <dbReference type="NCBI Taxonomy" id="6192"/>
    <lineage>
        <taxon>Eukaryota</taxon>
        <taxon>Metazoa</taxon>
        <taxon>Spiralia</taxon>
        <taxon>Lophotrochozoa</taxon>
        <taxon>Platyhelminthes</taxon>
        <taxon>Trematoda</taxon>
        <taxon>Digenea</taxon>
        <taxon>Plagiorchiida</taxon>
        <taxon>Echinostomata</taxon>
        <taxon>Echinostomatoidea</taxon>
        <taxon>Fasciolidae</taxon>
        <taxon>Fasciola</taxon>
    </lineage>
</organism>
<comment type="caution">
    <text evidence="6">The sequence shown here is derived from an EMBL/GenBank/DDBJ whole genome shotgun (WGS) entry which is preliminary data.</text>
</comment>
<keyword evidence="7" id="KW-1185">Reference proteome</keyword>
<dbReference type="PANTHER" id="PTHR18842">
    <property type="entry name" value="INTERLEUKIN-1 RECEPTOR-ASSOCIATED KINASE 1-BINDING PROTEIN 1"/>
    <property type="match status" value="1"/>
</dbReference>
<sequence>MTIESSSLNGQISVTGICELILEPDVCAFEVTIYATKQHANAAEESVRRRAEYARQEIKNILSRNTAVSEFFDSQSSEDGFSASWKFVVLREDVSRMEKLVAHLKAKLGNYVDFGSYEFFVSPEKLSKARRAAIQQAVSDAKTKAETIAAAFGQRIRGLVSVVETETSVQPSNVRISTRTQSQPMSNADGTIVDFWSATHRAAQRCICVKLDAICALGDCAR</sequence>
<accession>A0A4E0RIU1</accession>
<evidence type="ECO:0000313" key="6">
    <source>
        <dbReference type="EMBL" id="THD20917.1"/>
    </source>
</evidence>
<dbReference type="Gene3D" id="3.30.70.2970">
    <property type="entry name" value="Protein of unknown function (DUF541), domain 2"/>
    <property type="match status" value="1"/>
</dbReference>
<evidence type="ECO:0000256" key="2">
    <source>
        <dbReference type="ARBA" id="ARBA00004496"/>
    </source>
</evidence>
<protein>
    <recommendedName>
        <fullName evidence="8">DUF541 domain-containing protein</fullName>
    </recommendedName>
</protein>
<keyword evidence="5" id="KW-0539">Nucleus</keyword>
<dbReference type="AlphaFoldDB" id="A0A4E0RIU1"/>
<dbReference type="EMBL" id="JXXN02004047">
    <property type="protein sequence ID" value="THD20917.1"/>
    <property type="molecule type" value="Genomic_DNA"/>
</dbReference>
<dbReference type="InterPro" id="IPR030312">
    <property type="entry name" value="IRAK1BP1"/>
</dbReference>
<evidence type="ECO:0000256" key="1">
    <source>
        <dbReference type="ARBA" id="ARBA00004123"/>
    </source>
</evidence>
<proteinExistence type="inferred from homology"/>
<comment type="subcellular location">
    <subcellularLocation>
        <location evidence="2">Cytoplasm</location>
    </subcellularLocation>
    <subcellularLocation>
        <location evidence="1">Nucleus</location>
    </subcellularLocation>
</comment>
<dbReference type="GO" id="GO:0043123">
    <property type="term" value="P:positive regulation of canonical NF-kappaB signal transduction"/>
    <property type="evidence" value="ECO:0007669"/>
    <property type="project" value="InterPro"/>
</dbReference>